<dbReference type="GO" id="GO:0005829">
    <property type="term" value="C:cytosol"/>
    <property type="evidence" value="ECO:0007669"/>
    <property type="project" value="TreeGrafter"/>
</dbReference>
<evidence type="ECO:0000256" key="1">
    <source>
        <dbReference type="ARBA" id="ARBA00022801"/>
    </source>
</evidence>
<dbReference type="PANTHER" id="PTHR12304">
    <property type="entry name" value="INOSINE-URIDINE PREFERRING NUCLEOSIDE HYDROLASE"/>
    <property type="match status" value="1"/>
</dbReference>
<protein>
    <submittedName>
        <fullName evidence="4">Purine nucleosidase</fullName>
    </submittedName>
</protein>
<gene>
    <name evidence="4" type="ORF">DFR56_101158</name>
</gene>
<feature type="domain" description="Inosine/uridine-preferring nucleoside hydrolase" evidence="3">
    <location>
        <begin position="6"/>
        <end position="301"/>
    </location>
</feature>
<sequence>MKKKKVIFDVDTGIDDALAIAYAIKSRCLDILGMTTCFGNVTVEDATRNTAYVVQLLGEDLPVYQGSSEPLNGGELYLEVAQRIHGMDGLGNCLPTVDERRDSPQVDAIRFIIDSIQKYPDDVTLIFVGPLTNLAKVVELAPEVIPLVKEVVIMGGAVTVPGNVRPHAEANIYADPDAAKIVLQSGLPITLVGLDVTMETLLPREYVTEWEKSGSAVSQFFANITDYYISAYKNFKPGIRGCSLHDPLAVGVVLDPTFVDTKTMTINVDIEGEEIGKTYEGEKAANYTINVCLAVDDERFLKHFLTTLAFEQ</sequence>
<dbReference type="InterPro" id="IPR001910">
    <property type="entry name" value="Inosine/uridine_hydrolase_dom"/>
</dbReference>
<dbReference type="RefSeq" id="WP_110393522.1">
    <property type="nucleotide sequence ID" value="NZ_JBHUHB010000001.1"/>
</dbReference>
<reference evidence="4 5" key="1">
    <citation type="submission" date="2018-05" db="EMBL/GenBank/DDBJ databases">
        <title>Genomic Encyclopedia of Type Strains, Phase IV (KMG-IV): sequencing the most valuable type-strain genomes for metagenomic binning, comparative biology and taxonomic classification.</title>
        <authorList>
            <person name="Goeker M."/>
        </authorList>
    </citation>
    <scope>NUCLEOTIDE SEQUENCE [LARGE SCALE GENOMIC DNA]</scope>
    <source>
        <strain evidence="4 5">DSM 28556</strain>
    </source>
</reference>
<keyword evidence="1" id="KW-0378">Hydrolase</keyword>
<dbReference type="InterPro" id="IPR023186">
    <property type="entry name" value="IUNH"/>
</dbReference>
<evidence type="ECO:0000259" key="3">
    <source>
        <dbReference type="Pfam" id="PF01156"/>
    </source>
</evidence>
<comment type="caution">
    <text evidence="4">The sequence shown here is derived from an EMBL/GenBank/DDBJ whole genome shotgun (WGS) entry which is preliminary data.</text>
</comment>
<dbReference type="InterPro" id="IPR036452">
    <property type="entry name" value="Ribo_hydro-like"/>
</dbReference>
<dbReference type="EMBL" id="QJJQ01000001">
    <property type="protein sequence ID" value="PXW90247.1"/>
    <property type="molecule type" value="Genomic_DNA"/>
</dbReference>
<keyword evidence="5" id="KW-1185">Reference proteome</keyword>
<name>A0A2V3W7E9_9BACI</name>
<proteinExistence type="predicted"/>
<dbReference type="OrthoDB" id="9797882at2"/>
<accession>A0A2V3W7E9</accession>
<evidence type="ECO:0000313" key="4">
    <source>
        <dbReference type="EMBL" id="PXW90247.1"/>
    </source>
</evidence>
<dbReference type="PANTHER" id="PTHR12304:SF4">
    <property type="entry name" value="URIDINE NUCLEOSIDASE"/>
    <property type="match status" value="1"/>
</dbReference>
<dbReference type="Gene3D" id="3.90.245.10">
    <property type="entry name" value="Ribonucleoside hydrolase-like"/>
    <property type="match status" value="1"/>
</dbReference>
<organism evidence="4 5">
    <name type="scientific">Pseudogracilibacillus auburnensis</name>
    <dbReference type="NCBI Taxonomy" id="1494959"/>
    <lineage>
        <taxon>Bacteria</taxon>
        <taxon>Bacillati</taxon>
        <taxon>Bacillota</taxon>
        <taxon>Bacilli</taxon>
        <taxon>Bacillales</taxon>
        <taxon>Bacillaceae</taxon>
        <taxon>Pseudogracilibacillus</taxon>
    </lineage>
</organism>
<dbReference type="AlphaFoldDB" id="A0A2V3W7E9"/>
<dbReference type="Pfam" id="PF01156">
    <property type="entry name" value="IU_nuc_hydro"/>
    <property type="match status" value="1"/>
</dbReference>
<keyword evidence="2" id="KW-0326">Glycosidase</keyword>
<evidence type="ECO:0000313" key="5">
    <source>
        <dbReference type="Proteomes" id="UP000247978"/>
    </source>
</evidence>
<dbReference type="GO" id="GO:0006152">
    <property type="term" value="P:purine nucleoside catabolic process"/>
    <property type="evidence" value="ECO:0007669"/>
    <property type="project" value="TreeGrafter"/>
</dbReference>
<dbReference type="CDD" id="cd02650">
    <property type="entry name" value="nuc_hydro_CaPnhB"/>
    <property type="match status" value="1"/>
</dbReference>
<dbReference type="SUPFAM" id="SSF53590">
    <property type="entry name" value="Nucleoside hydrolase"/>
    <property type="match status" value="1"/>
</dbReference>
<dbReference type="Proteomes" id="UP000247978">
    <property type="component" value="Unassembled WGS sequence"/>
</dbReference>
<dbReference type="GO" id="GO:0008477">
    <property type="term" value="F:purine nucleosidase activity"/>
    <property type="evidence" value="ECO:0007669"/>
    <property type="project" value="TreeGrafter"/>
</dbReference>
<evidence type="ECO:0000256" key="2">
    <source>
        <dbReference type="ARBA" id="ARBA00023295"/>
    </source>
</evidence>